<evidence type="ECO:0000313" key="2">
    <source>
        <dbReference type="Proteomes" id="UP000232883"/>
    </source>
</evidence>
<accession>A0A2K8YTD6</accession>
<dbReference type="EMBL" id="CP025096">
    <property type="protein sequence ID" value="AUD00838.1"/>
    <property type="molecule type" value="Genomic_DNA"/>
</dbReference>
<dbReference type="AlphaFoldDB" id="A0A2K8YTD6"/>
<protein>
    <submittedName>
        <fullName evidence="1">Uncharacterized protein</fullName>
    </submittedName>
</protein>
<dbReference type="KEGG" id="spir:CWM47_02800"/>
<dbReference type="OrthoDB" id="2149806at2"/>
<proteinExistence type="predicted"/>
<evidence type="ECO:0000313" key="1">
    <source>
        <dbReference type="EMBL" id="AUD00838.1"/>
    </source>
</evidence>
<keyword evidence="2" id="KW-1185">Reference proteome</keyword>
<name>A0A2K8YTD6_9BACT</name>
<reference evidence="1 2" key="1">
    <citation type="submission" date="2017-11" db="EMBL/GenBank/DDBJ databases">
        <title>Taxonomic description and genome sequences of Spirosoma HA7 sp. nov., isolated from pollen microhabitat of Corylus avellana.</title>
        <authorList>
            <person name="Ambika Manirajan B."/>
            <person name="Suarez C."/>
            <person name="Ratering S."/>
            <person name="Geissler-Plaum R."/>
            <person name="Cardinale M."/>
            <person name="Sylvia S."/>
        </authorList>
    </citation>
    <scope>NUCLEOTIDE SEQUENCE [LARGE SCALE GENOMIC DNA]</scope>
    <source>
        <strain evidence="1 2">HA7</strain>
    </source>
</reference>
<dbReference type="Proteomes" id="UP000232883">
    <property type="component" value="Chromosome"/>
</dbReference>
<sequence>MGPENVTPREVAVLLSNALGHPIRYERLALETVNDQLRSAGFTETVQQELLDLFVALSDPNGAYATPRTPEAPYPVRRFRADKIGSVVSRCRVVEQ</sequence>
<gene>
    <name evidence="1" type="ORF">CWM47_02800</name>
</gene>
<dbReference type="Gene3D" id="3.90.25.10">
    <property type="entry name" value="UDP-galactose 4-epimerase, domain 1"/>
    <property type="match status" value="1"/>
</dbReference>
<organism evidence="1 2">
    <name type="scientific">Spirosoma pollinicola</name>
    <dbReference type="NCBI Taxonomy" id="2057025"/>
    <lineage>
        <taxon>Bacteria</taxon>
        <taxon>Pseudomonadati</taxon>
        <taxon>Bacteroidota</taxon>
        <taxon>Cytophagia</taxon>
        <taxon>Cytophagales</taxon>
        <taxon>Cytophagaceae</taxon>
        <taxon>Spirosoma</taxon>
    </lineage>
</organism>
<dbReference type="RefSeq" id="WP_100986261.1">
    <property type="nucleotide sequence ID" value="NZ_CP025096.1"/>
</dbReference>